<sequence>MAYFGLYLVCFLISTDGSSSKRMYPAQGWPQMPFMFYPPNGNMPLLAIPPPIIPAIISSNRRSVLDRKMRRKAETHKTIPCRAWADTGRCNYGNKCKFAHGEEDLRKPPPEPVKVFNNPRYRTAPCLKYRLLGSCPYGDRCSYIHEPIPKIDIERCLEQLSPPVSPTPSIDTDSIGDDWRSTMTSTPISSDPFMTEDSGKASIEFPKIEALEGLENFFQKPFSLF</sequence>
<evidence type="ECO:0000256" key="3">
    <source>
        <dbReference type="ARBA" id="ARBA00022771"/>
    </source>
</evidence>
<reference evidence="9 10" key="1">
    <citation type="submission" date="2014-11" db="EMBL/GenBank/DDBJ databases">
        <title>Genetic blueprint of the zoonotic pathogen Toxocara canis.</title>
        <authorList>
            <person name="Zhu X.-Q."/>
            <person name="Korhonen P.K."/>
            <person name="Cai H."/>
            <person name="Young N.D."/>
            <person name="Nejsum P."/>
            <person name="von Samson-Himmelstjerna G."/>
            <person name="Boag P.R."/>
            <person name="Tan P."/>
            <person name="Li Q."/>
            <person name="Min J."/>
            <person name="Yang Y."/>
            <person name="Wang X."/>
            <person name="Fang X."/>
            <person name="Hall R.S."/>
            <person name="Hofmann A."/>
            <person name="Sternberg P.W."/>
            <person name="Jex A.R."/>
            <person name="Gasser R.B."/>
        </authorList>
    </citation>
    <scope>NUCLEOTIDE SEQUENCE [LARGE SCALE GENOMIC DNA]</scope>
    <source>
        <strain evidence="9">PN_DK_2014</strain>
    </source>
</reference>
<keyword evidence="2" id="KW-0677">Repeat</keyword>
<dbReference type="AlphaFoldDB" id="A0A0B2VSV5"/>
<feature type="zinc finger region" description="C3H1-type" evidence="5">
    <location>
        <begin position="120"/>
        <end position="148"/>
    </location>
</feature>
<proteinExistence type="predicted"/>
<evidence type="ECO:0000313" key="10">
    <source>
        <dbReference type="Proteomes" id="UP000031036"/>
    </source>
</evidence>
<feature type="region of interest" description="Disordered" evidence="6">
    <location>
        <begin position="162"/>
        <end position="196"/>
    </location>
</feature>
<dbReference type="EMBL" id="JPKZ01001073">
    <property type="protein sequence ID" value="KHN84080.1"/>
    <property type="molecule type" value="Genomic_DNA"/>
</dbReference>
<dbReference type="Gene3D" id="4.10.1000.10">
    <property type="entry name" value="Zinc finger, CCCH-type"/>
    <property type="match status" value="2"/>
</dbReference>
<evidence type="ECO:0000256" key="7">
    <source>
        <dbReference type="SAM" id="SignalP"/>
    </source>
</evidence>
<dbReference type="InterPro" id="IPR000571">
    <property type="entry name" value="Znf_CCCH"/>
</dbReference>
<feature type="chain" id="PRO_5002080351" evidence="7">
    <location>
        <begin position="21"/>
        <end position="225"/>
    </location>
</feature>
<feature type="domain" description="C3H1-type" evidence="8">
    <location>
        <begin position="120"/>
        <end position="148"/>
    </location>
</feature>
<keyword evidence="4 5" id="KW-0862">Zinc</keyword>
<organism evidence="9 10">
    <name type="scientific">Toxocara canis</name>
    <name type="common">Canine roundworm</name>
    <dbReference type="NCBI Taxonomy" id="6265"/>
    <lineage>
        <taxon>Eukaryota</taxon>
        <taxon>Metazoa</taxon>
        <taxon>Ecdysozoa</taxon>
        <taxon>Nematoda</taxon>
        <taxon>Chromadorea</taxon>
        <taxon>Rhabditida</taxon>
        <taxon>Spirurina</taxon>
        <taxon>Ascaridomorpha</taxon>
        <taxon>Ascaridoidea</taxon>
        <taxon>Toxocaridae</taxon>
        <taxon>Toxocara</taxon>
    </lineage>
</organism>
<evidence type="ECO:0000256" key="5">
    <source>
        <dbReference type="PROSITE-ProRule" id="PRU00723"/>
    </source>
</evidence>
<gene>
    <name evidence="9" type="primary">zfs1</name>
    <name evidence="9" type="ORF">Tcan_09236</name>
</gene>
<dbReference type="FunFam" id="4.10.1000.10:FF:000001">
    <property type="entry name" value="zinc finger CCCH domain-containing protein 15-like"/>
    <property type="match status" value="1"/>
</dbReference>
<feature type="zinc finger region" description="C3H1-type" evidence="5">
    <location>
        <begin position="75"/>
        <end position="103"/>
    </location>
</feature>
<name>A0A0B2VSV5_TOXCA</name>
<dbReference type="OrthoDB" id="410307at2759"/>
<accession>A0A0B2VSV5</accession>
<dbReference type="SUPFAM" id="SSF90229">
    <property type="entry name" value="CCCH zinc finger"/>
    <property type="match status" value="2"/>
</dbReference>
<dbReference type="SMART" id="SM00356">
    <property type="entry name" value="ZnF_C3H1"/>
    <property type="match status" value="2"/>
</dbReference>
<keyword evidence="1 5" id="KW-0479">Metal-binding</keyword>
<evidence type="ECO:0000256" key="2">
    <source>
        <dbReference type="ARBA" id="ARBA00022737"/>
    </source>
</evidence>
<keyword evidence="7" id="KW-0732">Signal</keyword>
<keyword evidence="10" id="KW-1185">Reference proteome</keyword>
<comment type="caution">
    <text evidence="9">The sequence shown here is derived from an EMBL/GenBank/DDBJ whole genome shotgun (WGS) entry which is preliminary data.</text>
</comment>
<dbReference type="Pfam" id="PF00642">
    <property type="entry name" value="zf-CCCH"/>
    <property type="match status" value="2"/>
</dbReference>
<dbReference type="PROSITE" id="PS50103">
    <property type="entry name" value="ZF_C3H1"/>
    <property type="match status" value="2"/>
</dbReference>
<evidence type="ECO:0000256" key="4">
    <source>
        <dbReference type="ARBA" id="ARBA00022833"/>
    </source>
</evidence>
<keyword evidence="3 5" id="KW-0863">Zinc-finger</keyword>
<dbReference type="GO" id="GO:0008270">
    <property type="term" value="F:zinc ion binding"/>
    <property type="evidence" value="ECO:0007669"/>
    <property type="project" value="UniProtKB-KW"/>
</dbReference>
<dbReference type="PANTHER" id="PTHR12547">
    <property type="entry name" value="CCCH ZINC FINGER/TIS11-RELATED"/>
    <property type="match status" value="1"/>
</dbReference>
<dbReference type="PANTHER" id="PTHR12547:SF185">
    <property type="entry name" value="C3H1-TYPE DOMAIN-CONTAINING PROTEIN"/>
    <property type="match status" value="1"/>
</dbReference>
<dbReference type="InterPro" id="IPR045877">
    <property type="entry name" value="ZFP36-like"/>
</dbReference>
<dbReference type="STRING" id="6265.A0A0B2VSV5"/>
<dbReference type="GO" id="GO:0043186">
    <property type="term" value="C:P granule"/>
    <property type="evidence" value="ECO:0007669"/>
    <property type="project" value="UniProtKB-ARBA"/>
</dbReference>
<feature type="signal peptide" evidence="7">
    <location>
        <begin position="1"/>
        <end position="20"/>
    </location>
</feature>
<dbReference type="Proteomes" id="UP000031036">
    <property type="component" value="Unassembled WGS sequence"/>
</dbReference>
<evidence type="ECO:0000256" key="1">
    <source>
        <dbReference type="ARBA" id="ARBA00022723"/>
    </source>
</evidence>
<dbReference type="InterPro" id="IPR036855">
    <property type="entry name" value="Znf_CCCH_sf"/>
</dbReference>
<dbReference type="GO" id="GO:0003730">
    <property type="term" value="F:mRNA 3'-UTR binding"/>
    <property type="evidence" value="ECO:0007669"/>
    <property type="project" value="TreeGrafter"/>
</dbReference>
<feature type="domain" description="C3H1-type" evidence="8">
    <location>
        <begin position="75"/>
        <end position="103"/>
    </location>
</feature>
<evidence type="ECO:0000313" key="9">
    <source>
        <dbReference type="EMBL" id="KHN84080.1"/>
    </source>
</evidence>
<evidence type="ECO:0000259" key="8">
    <source>
        <dbReference type="PROSITE" id="PS50103"/>
    </source>
</evidence>
<protein>
    <submittedName>
        <fullName evidence="9">Zinc finger protein zfs1</fullName>
    </submittedName>
</protein>
<evidence type="ECO:0000256" key="6">
    <source>
        <dbReference type="SAM" id="MobiDB-lite"/>
    </source>
</evidence>
<dbReference type="GO" id="GO:0005829">
    <property type="term" value="C:cytosol"/>
    <property type="evidence" value="ECO:0007669"/>
    <property type="project" value="TreeGrafter"/>
</dbReference>